<dbReference type="Pfam" id="PF13181">
    <property type="entry name" value="TPR_8"/>
    <property type="match status" value="1"/>
</dbReference>
<feature type="domain" description="Lysozyme inhibitor LprI-like N-terminal" evidence="5">
    <location>
        <begin position="173"/>
        <end position="230"/>
    </location>
</feature>
<evidence type="ECO:0000256" key="3">
    <source>
        <dbReference type="PROSITE-ProRule" id="PRU00339"/>
    </source>
</evidence>
<evidence type="ECO:0000313" key="7">
    <source>
        <dbReference type="Proteomes" id="UP000544122"/>
    </source>
</evidence>
<dbReference type="PANTHER" id="PTHR44858:SF1">
    <property type="entry name" value="UDP-N-ACETYLGLUCOSAMINE--PEPTIDE N-ACETYLGLUCOSAMINYLTRANSFERASE SPINDLY-RELATED"/>
    <property type="match status" value="1"/>
</dbReference>
<dbReference type="InterPro" id="IPR019734">
    <property type="entry name" value="TPR_rpt"/>
</dbReference>
<sequence>MRGHFEIRNIAAVSLLWVALTHGASATVVEPAKDLRVDPAPCLAAGLAHDNDRTVHLCSVLIDNAKTEKTDRIKALIARATAYERKDMIDRAIADYDGVLRLDPAQADVHNARGELWRKKGDLPKAVADFAAAIKLNPDHVVARANHRALAQEAERQGALKAVAGKPSFNCATARRKVEKAICANPELADLDREVQGSYVRAAAEKMTPQQARKLRREQEEYIARRNASFGQPGYDLKKAMRDRLQQINGVDGY</sequence>
<dbReference type="SUPFAM" id="SSF48452">
    <property type="entry name" value="TPR-like"/>
    <property type="match status" value="1"/>
</dbReference>
<keyword evidence="1" id="KW-0677">Repeat</keyword>
<proteinExistence type="predicted"/>
<dbReference type="AlphaFoldDB" id="A0A7Y4LVH0"/>
<dbReference type="Gene3D" id="1.25.40.10">
    <property type="entry name" value="Tetratricopeptide repeat domain"/>
    <property type="match status" value="1"/>
</dbReference>
<feature type="signal peptide" evidence="4">
    <location>
        <begin position="1"/>
        <end position="26"/>
    </location>
</feature>
<dbReference type="Proteomes" id="UP000544122">
    <property type="component" value="Unassembled WGS sequence"/>
</dbReference>
<evidence type="ECO:0000256" key="4">
    <source>
        <dbReference type="SAM" id="SignalP"/>
    </source>
</evidence>
<name>A0A7Y4LVH0_9BRAD</name>
<accession>A0A7Y4LVH0</accession>
<evidence type="ECO:0000259" key="5">
    <source>
        <dbReference type="Pfam" id="PF07007"/>
    </source>
</evidence>
<dbReference type="Pfam" id="PF07007">
    <property type="entry name" value="LprI"/>
    <property type="match status" value="1"/>
</dbReference>
<reference evidence="6 7" key="1">
    <citation type="submission" date="2020-03" db="EMBL/GenBank/DDBJ databases">
        <title>Bradyrhizobium diversity isolated from nodules of Indigofera sp.</title>
        <authorList>
            <person name="Klepa M."/>
            <person name="Helene L."/>
            <person name="Hungria M."/>
        </authorList>
    </citation>
    <scope>NUCLEOTIDE SEQUENCE [LARGE SCALE GENOMIC DNA]</scope>
    <source>
        <strain evidence="6 7">WSM 1791</strain>
    </source>
</reference>
<dbReference type="InterPro" id="IPR011990">
    <property type="entry name" value="TPR-like_helical_dom_sf"/>
</dbReference>
<dbReference type="InterPro" id="IPR050498">
    <property type="entry name" value="Ycf3"/>
</dbReference>
<evidence type="ECO:0000313" key="6">
    <source>
        <dbReference type="EMBL" id="NOJ40171.1"/>
    </source>
</evidence>
<evidence type="ECO:0000256" key="2">
    <source>
        <dbReference type="ARBA" id="ARBA00022803"/>
    </source>
</evidence>
<evidence type="ECO:0000256" key="1">
    <source>
        <dbReference type="ARBA" id="ARBA00022737"/>
    </source>
</evidence>
<gene>
    <name evidence="6" type="ORF">HCN58_11270</name>
</gene>
<dbReference type="RefSeq" id="WP_171579387.1">
    <property type="nucleotide sequence ID" value="NZ_JAAVLX010000003.1"/>
</dbReference>
<dbReference type="Pfam" id="PF07719">
    <property type="entry name" value="TPR_2"/>
    <property type="match status" value="1"/>
</dbReference>
<protein>
    <submittedName>
        <fullName evidence="6">Tetratricopeptide repeat protein</fullName>
    </submittedName>
</protein>
<feature type="chain" id="PRO_5030884098" evidence="4">
    <location>
        <begin position="27"/>
        <end position="254"/>
    </location>
</feature>
<comment type="caution">
    <text evidence="6">The sequence shown here is derived from an EMBL/GenBank/DDBJ whole genome shotgun (WGS) entry which is preliminary data.</text>
</comment>
<feature type="repeat" description="TPR" evidence="3">
    <location>
        <begin position="107"/>
        <end position="140"/>
    </location>
</feature>
<keyword evidence="4" id="KW-0732">Signal</keyword>
<keyword evidence="7" id="KW-1185">Reference proteome</keyword>
<dbReference type="InterPro" id="IPR009739">
    <property type="entry name" value="LprI-like_N"/>
</dbReference>
<feature type="repeat" description="TPR" evidence="3">
    <location>
        <begin position="73"/>
        <end position="106"/>
    </location>
</feature>
<dbReference type="PANTHER" id="PTHR44858">
    <property type="entry name" value="TETRATRICOPEPTIDE REPEAT PROTEIN 6"/>
    <property type="match status" value="1"/>
</dbReference>
<dbReference type="PROSITE" id="PS50005">
    <property type="entry name" value="TPR"/>
    <property type="match status" value="2"/>
</dbReference>
<dbReference type="SMART" id="SM00028">
    <property type="entry name" value="TPR"/>
    <property type="match status" value="2"/>
</dbReference>
<organism evidence="6 7">
    <name type="scientific">Bradyrhizobium australiense</name>
    <dbReference type="NCBI Taxonomy" id="2721161"/>
    <lineage>
        <taxon>Bacteria</taxon>
        <taxon>Pseudomonadati</taxon>
        <taxon>Pseudomonadota</taxon>
        <taxon>Alphaproteobacteria</taxon>
        <taxon>Hyphomicrobiales</taxon>
        <taxon>Nitrobacteraceae</taxon>
        <taxon>Bradyrhizobium</taxon>
    </lineage>
</organism>
<dbReference type="InterPro" id="IPR013105">
    <property type="entry name" value="TPR_2"/>
</dbReference>
<keyword evidence="2 3" id="KW-0802">TPR repeat</keyword>
<dbReference type="EMBL" id="JAAVLX010000003">
    <property type="protein sequence ID" value="NOJ40171.1"/>
    <property type="molecule type" value="Genomic_DNA"/>
</dbReference>